<accession>A0ACC1N7V0</accession>
<dbReference type="Proteomes" id="UP001143910">
    <property type="component" value="Unassembled WGS sequence"/>
</dbReference>
<sequence>MATNRYSSSTNASRVADGIGRGNRFPKPPNHEGAYTAFDAESNRTIFGAFSVSSGKTARIAKRLSSRLSEPSTFYREATPPGSSHGEPATRLENVYDGRYDYVAPPAPLPVATICGIRRRKFLITVWSIVALIVIIAVAVGVGVAVGLRKHNHSEKAVQSSGASRYAGNNTMRHTLSCFTNMNASTTSSGTPTTSTSSTTTSTASNAASTTAIPCPAANNTQYLVPETKVTFRRFCGIDYSGPDQARDLTSIYTNTMQDCMFQCADFPGCTACGWGIIADDTGSEHRCWLKADLKTSHSARAGWDFAILEQ</sequence>
<dbReference type="EMBL" id="JANJQO010000820">
    <property type="protein sequence ID" value="KAJ2974514.1"/>
    <property type="molecule type" value="Genomic_DNA"/>
</dbReference>
<evidence type="ECO:0000313" key="2">
    <source>
        <dbReference type="Proteomes" id="UP001143910"/>
    </source>
</evidence>
<evidence type="ECO:0000313" key="1">
    <source>
        <dbReference type="EMBL" id="KAJ2974514.1"/>
    </source>
</evidence>
<name>A0ACC1N7V0_9HYPO</name>
<protein>
    <submittedName>
        <fullName evidence="1">Uncharacterized protein</fullName>
    </submittedName>
</protein>
<keyword evidence="2" id="KW-1185">Reference proteome</keyword>
<organism evidence="1 2">
    <name type="scientific">Zarea fungicola</name>
    <dbReference type="NCBI Taxonomy" id="93591"/>
    <lineage>
        <taxon>Eukaryota</taxon>
        <taxon>Fungi</taxon>
        <taxon>Dikarya</taxon>
        <taxon>Ascomycota</taxon>
        <taxon>Pezizomycotina</taxon>
        <taxon>Sordariomycetes</taxon>
        <taxon>Hypocreomycetidae</taxon>
        <taxon>Hypocreales</taxon>
        <taxon>Cordycipitaceae</taxon>
        <taxon>Zarea</taxon>
    </lineage>
</organism>
<comment type="caution">
    <text evidence="1">The sequence shown here is derived from an EMBL/GenBank/DDBJ whole genome shotgun (WGS) entry which is preliminary data.</text>
</comment>
<proteinExistence type="predicted"/>
<reference evidence="1" key="1">
    <citation type="submission" date="2022-08" db="EMBL/GenBank/DDBJ databases">
        <title>Genome Sequence of Lecanicillium fungicola.</title>
        <authorList>
            <person name="Buettner E."/>
        </authorList>
    </citation>
    <scope>NUCLEOTIDE SEQUENCE</scope>
    <source>
        <strain evidence="1">Babe33</strain>
    </source>
</reference>
<gene>
    <name evidence="1" type="ORF">NQ176_g6013</name>
</gene>